<dbReference type="Gene3D" id="3.90.550.50">
    <property type="match status" value="1"/>
</dbReference>
<dbReference type="GO" id="GO:0000166">
    <property type="term" value="F:nucleotide binding"/>
    <property type="evidence" value="ECO:0007669"/>
    <property type="project" value="UniProtKB-KW"/>
</dbReference>
<dbReference type="EMBL" id="OA884596">
    <property type="protein sequence ID" value="CAD7281013.1"/>
    <property type="molecule type" value="Genomic_DNA"/>
</dbReference>
<protein>
    <recommendedName>
        <fullName evidence="4">N-acetylgalactosaminide beta-1,3-galactosyltransferase</fullName>
        <ecNumber evidence="4">2.4.1.122</ecNumber>
    </recommendedName>
</protein>
<evidence type="ECO:0000256" key="3">
    <source>
        <dbReference type="ARBA" id="ARBA00006462"/>
    </source>
</evidence>
<keyword evidence="10" id="KW-1133">Transmembrane helix</keyword>
<dbReference type="UniPathway" id="UPA00378"/>
<evidence type="ECO:0000256" key="5">
    <source>
        <dbReference type="ARBA" id="ARBA00022676"/>
    </source>
</evidence>
<comment type="pathway">
    <text evidence="2">Protein modification; protein glycosylation.</text>
</comment>
<dbReference type="GO" id="GO:0016020">
    <property type="term" value="C:membrane"/>
    <property type="evidence" value="ECO:0007669"/>
    <property type="project" value="UniProtKB-SubCell"/>
</dbReference>
<keyword evidence="11" id="KW-0472">Membrane</keyword>
<name>A0A7R9GH70_9CRUS</name>
<organism evidence="13">
    <name type="scientific">Notodromas monacha</name>
    <dbReference type="NCBI Taxonomy" id="399045"/>
    <lineage>
        <taxon>Eukaryota</taxon>
        <taxon>Metazoa</taxon>
        <taxon>Ecdysozoa</taxon>
        <taxon>Arthropoda</taxon>
        <taxon>Crustacea</taxon>
        <taxon>Oligostraca</taxon>
        <taxon>Ostracoda</taxon>
        <taxon>Podocopa</taxon>
        <taxon>Podocopida</taxon>
        <taxon>Cypridocopina</taxon>
        <taxon>Cypridoidea</taxon>
        <taxon>Cyprididae</taxon>
        <taxon>Notodromas</taxon>
    </lineage>
</organism>
<dbReference type="Gene3D" id="3.40.50.720">
    <property type="entry name" value="NAD(P)-binding Rossmann-like Domain"/>
    <property type="match status" value="1"/>
</dbReference>
<evidence type="ECO:0000256" key="4">
    <source>
        <dbReference type="ARBA" id="ARBA00012557"/>
    </source>
</evidence>
<evidence type="ECO:0000256" key="11">
    <source>
        <dbReference type="ARBA" id="ARBA00023136"/>
    </source>
</evidence>
<dbReference type="PANTHER" id="PTHR23033:SF14">
    <property type="entry name" value="GLYCOPROTEIN-N-ACETYLGALACTOSAMINE 3-BETA-GALACTOSYLTRANSFERASE 1-RELATED"/>
    <property type="match status" value="1"/>
</dbReference>
<feature type="domain" description="Fringe-like glycosyltransferase" evidence="12">
    <location>
        <begin position="92"/>
        <end position="173"/>
    </location>
</feature>
<keyword evidence="14" id="KW-1185">Reference proteome</keyword>
<evidence type="ECO:0000256" key="9">
    <source>
        <dbReference type="ARBA" id="ARBA00022968"/>
    </source>
</evidence>
<comment type="subcellular location">
    <subcellularLocation>
        <location evidence="1">Membrane</location>
        <topology evidence="1">Single-pass type II membrane protein</topology>
    </subcellularLocation>
</comment>
<accession>A0A7R9GH70</accession>
<proteinExistence type="inferred from homology"/>
<dbReference type="Proteomes" id="UP000678499">
    <property type="component" value="Unassembled WGS sequence"/>
</dbReference>
<dbReference type="AlphaFoldDB" id="A0A7R9GH70"/>
<dbReference type="OrthoDB" id="414175at2759"/>
<reference evidence="13" key="1">
    <citation type="submission" date="2020-11" db="EMBL/GenBank/DDBJ databases">
        <authorList>
            <person name="Tran Van P."/>
        </authorList>
    </citation>
    <scope>NUCLEOTIDE SEQUENCE</scope>
</reference>
<keyword evidence="9" id="KW-0735">Signal-anchor</keyword>
<dbReference type="EC" id="2.4.1.122" evidence="4"/>
<dbReference type="Pfam" id="PF02434">
    <property type="entry name" value="Fringe"/>
    <property type="match status" value="1"/>
</dbReference>
<dbReference type="PANTHER" id="PTHR23033">
    <property type="entry name" value="BETA1,3-GALACTOSYLTRANSFERASE"/>
    <property type="match status" value="1"/>
</dbReference>
<evidence type="ECO:0000313" key="13">
    <source>
        <dbReference type="EMBL" id="CAD7281013.1"/>
    </source>
</evidence>
<dbReference type="InterPro" id="IPR003378">
    <property type="entry name" value="Fringe-like_glycosylTrfase"/>
</dbReference>
<dbReference type="GO" id="GO:0016263">
    <property type="term" value="F:glycoprotein-N-acetylgalactosamine 3-beta-galactosyltransferase activity"/>
    <property type="evidence" value="ECO:0007669"/>
    <property type="project" value="UniProtKB-EC"/>
</dbReference>
<evidence type="ECO:0000256" key="10">
    <source>
        <dbReference type="ARBA" id="ARBA00022989"/>
    </source>
</evidence>
<evidence type="ECO:0000256" key="6">
    <source>
        <dbReference type="ARBA" id="ARBA00022679"/>
    </source>
</evidence>
<evidence type="ECO:0000259" key="12">
    <source>
        <dbReference type="Pfam" id="PF02434"/>
    </source>
</evidence>
<evidence type="ECO:0000256" key="1">
    <source>
        <dbReference type="ARBA" id="ARBA00004606"/>
    </source>
</evidence>
<evidence type="ECO:0000313" key="14">
    <source>
        <dbReference type="Proteomes" id="UP000678499"/>
    </source>
</evidence>
<keyword evidence="7" id="KW-0812">Transmembrane</keyword>
<dbReference type="InterPro" id="IPR026050">
    <property type="entry name" value="C1GALT1/C1GALT1_chp1"/>
</dbReference>
<sequence length="333" mass="38005">MCPGVVNTEVFRNMNPVINMVNKLTFFKSVKTPFEGAQTAVFLSTDPALTGTTGEFFTNCEEISPSKSSSFDIFAVDDRVARNLEERVRVLCWIMTTPENHEKKAMQVKRTWGKRCNTLLFMSTGDDESLPAINLHIADGREELWNRTKAAFKFVYENFFDEADWFMKADDDTRNVMCSKGYILSKAALEKFVLEGLSNPKICRQDSGGFEDAEMGICLDKLNVVYGDSRDPGKRWKFFPYAPDIQLDPEGFKAEDKAWFSDYITHPYVYGPECCSNLAVSFHYVSPAMMHTLEYLIYGLNPYGRSITYDVAERPTGDHHQARPPHTVIEEFQ</sequence>
<keyword evidence="5" id="KW-0328">Glycosyltransferase</keyword>
<evidence type="ECO:0000256" key="2">
    <source>
        <dbReference type="ARBA" id="ARBA00004922"/>
    </source>
</evidence>
<keyword evidence="6" id="KW-0808">Transferase</keyword>
<evidence type="ECO:0000256" key="7">
    <source>
        <dbReference type="ARBA" id="ARBA00022692"/>
    </source>
</evidence>
<comment type="similarity">
    <text evidence="3">Belongs to the glycosyltransferase 31 family. Beta3-Gal-T subfamily.</text>
</comment>
<gene>
    <name evidence="13" type="ORF">NMOB1V02_LOCUS8668</name>
</gene>
<evidence type="ECO:0000256" key="8">
    <source>
        <dbReference type="ARBA" id="ARBA00022741"/>
    </source>
</evidence>
<keyword evidence="8" id="KW-0547">Nucleotide-binding</keyword>
<dbReference type="EMBL" id="CAJPEX010002559">
    <property type="protein sequence ID" value="CAG0921165.1"/>
    <property type="molecule type" value="Genomic_DNA"/>
</dbReference>